<reference evidence="3" key="1">
    <citation type="submission" date="2021-01" db="EMBL/GenBank/DDBJ databases">
        <authorList>
            <person name="Corre E."/>
            <person name="Pelletier E."/>
            <person name="Niang G."/>
            <person name="Scheremetjew M."/>
            <person name="Finn R."/>
            <person name="Kale V."/>
            <person name="Holt S."/>
            <person name="Cochrane G."/>
            <person name="Meng A."/>
            <person name="Brown T."/>
            <person name="Cohen L."/>
        </authorList>
    </citation>
    <scope>NUCLEOTIDE SEQUENCE</scope>
    <source>
        <strain evidence="3">GSO104</strain>
        <strain evidence="2">Pop2</strain>
    </source>
</reference>
<protein>
    <submittedName>
        <fullName evidence="3">Uncharacterized protein</fullName>
    </submittedName>
</protein>
<evidence type="ECO:0000256" key="1">
    <source>
        <dbReference type="SAM" id="MobiDB-lite"/>
    </source>
</evidence>
<evidence type="ECO:0000313" key="2">
    <source>
        <dbReference type="EMBL" id="CAD9343515.1"/>
    </source>
</evidence>
<dbReference type="AlphaFoldDB" id="A0A6V2NIK5"/>
<proteinExistence type="predicted"/>
<accession>A0A6V2NIK5</accession>
<name>A0A6V2NIK5_9STRA</name>
<evidence type="ECO:0000313" key="3">
    <source>
        <dbReference type="EMBL" id="CAE4654166.1"/>
    </source>
</evidence>
<feature type="region of interest" description="Disordered" evidence="1">
    <location>
        <begin position="169"/>
        <end position="203"/>
    </location>
</feature>
<gene>
    <name evidence="3" type="ORF">DBRI00130_LOCUS38728</name>
    <name evidence="2" type="ORF">DBRI1063_LOCUS17873</name>
</gene>
<feature type="region of interest" description="Disordered" evidence="1">
    <location>
        <begin position="53"/>
        <end position="96"/>
    </location>
</feature>
<dbReference type="EMBL" id="HBGN01027670">
    <property type="protein sequence ID" value="CAD9343515.1"/>
    <property type="molecule type" value="Transcribed_RNA"/>
</dbReference>
<feature type="compositionally biased region" description="Basic and acidic residues" evidence="1">
    <location>
        <begin position="171"/>
        <end position="186"/>
    </location>
</feature>
<dbReference type="EMBL" id="HBNS01053003">
    <property type="protein sequence ID" value="CAE4654166.1"/>
    <property type="molecule type" value="Transcribed_RNA"/>
</dbReference>
<sequence length="203" mass="21908">MRMLFPPLREGEVDGVCCDDDASASASSSALSADLRANFDAMRALACAERRLDQQLDNESTSNDTNGGNGQHRGTPGKASKKRSLSESNGALGDEGCLTQRRELHKRKFDLAVATAISVEGEISRLANGIAELEALLRSQEDDHNENGSDALLPDAAFPFLPLVVPPDDEYDHHTKVFVDSGKEPNQDGPAPLLPSESQERKH</sequence>
<feature type="compositionally biased region" description="Polar residues" evidence="1">
    <location>
        <begin position="55"/>
        <end position="66"/>
    </location>
</feature>
<organism evidence="3">
    <name type="scientific">Ditylum brightwellii</name>
    <dbReference type="NCBI Taxonomy" id="49249"/>
    <lineage>
        <taxon>Eukaryota</taxon>
        <taxon>Sar</taxon>
        <taxon>Stramenopiles</taxon>
        <taxon>Ochrophyta</taxon>
        <taxon>Bacillariophyta</taxon>
        <taxon>Mediophyceae</taxon>
        <taxon>Lithodesmiophycidae</taxon>
        <taxon>Lithodesmiales</taxon>
        <taxon>Lithodesmiaceae</taxon>
        <taxon>Ditylum</taxon>
    </lineage>
</organism>